<keyword evidence="3" id="KW-1185">Reference proteome</keyword>
<dbReference type="Proteomes" id="UP001432046">
    <property type="component" value="Chromosome"/>
</dbReference>
<dbReference type="EMBL" id="CP147711">
    <property type="protein sequence ID" value="WXC80076.1"/>
    <property type="molecule type" value="Genomic_DNA"/>
</dbReference>
<gene>
    <name evidence="2" type="ORF">WDK88_44345</name>
</gene>
<reference evidence="2" key="1">
    <citation type="journal article" date="2021" name="Int. J. Syst. Evol. Microbiol.">
        <title>Bradyrhizobium septentrionale sp. nov. (sv. septentrionale) and Bradyrhizobium quebecense sp. nov. (sv. septentrionale) associated with legumes native to Canada possess rearranged symbiosis genes and numerous insertion sequences.</title>
        <authorList>
            <person name="Bromfield E.S.P."/>
            <person name="Cloutier S."/>
        </authorList>
    </citation>
    <scope>NUCLEOTIDE SEQUENCE</scope>
    <source>
        <strain evidence="2">5S5</strain>
    </source>
</reference>
<name>A0ABZ2P148_9BRAD</name>
<reference evidence="2" key="2">
    <citation type="submission" date="2024-03" db="EMBL/GenBank/DDBJ databases">
        <authorList>
            <person name="Bromfield E.S.P."/>
            <person name="Cloutier S."/>
        </authorList>
    </citation>
    <scope>NUCLEOTIDE SEQUENCE</scope>
    <source>
        <strain evidence="2">5S5</strain>
    </source>
</reference>
<keyword evidence="1" id="KW-0732">Signal</keyword>
<dbReference type="RefSeq" id="WP_338833974.1">
    <property type="nucleotide sequence ID" value="NZ_CP147711.1"/>
</dbReference>
<evidence type="ECO:0000313" key="3">
    <source>
        <dbReference type="Proteomes" id="UP001432046"/>
    </source>
</evidence>
<sequence>MLRLKILASVVPLAVAAVFARAELLPGPRPCIEVGGATMQIASISWLAQLHVSFTDDPGLATVRVQIADSAETADFTVIDDIDDAEAGACEGNAVPQLIGISGNPSASDPVIYLSHDAPSDYRVFVQSKTFSARDAAALIVSARGEHRRSGPGRVNPSLTLFRGQRETATNFKHFAR</sequence>
<organism evidence="2 3">
    <name type="scientific">Bradyrhizobium septentrionale</name>
    <dbReference type="NCBI Taxonomy" id="1404411"/>
    <lineage>
        <taxon>Bacteria</taxon>
        <taxon>Pseudomonadati</taxon>
        <taxon>Pseudomonadota</taxon>
        <taxon>Alphaproteobacteria</taxon>
        <taxon>Hyphomicrobiales</taxon>
        <taxon>Nitrobacteraceae</taxon>
        <taxon>Bradyrhizobium</taxon>
    </lineage>
</organism>
<feature type="signal peptide" evidence="1">
    <location>
        <begin position="1"/>
        <end position="22"/>
    </location>
</feature>
<proteinExistence type="predicted"/>
<protein>
    <submittedName>
        <fullName evidence="2">Uncharacterized protein</fullName>
    </submittedName>
</protein>
<feature type="chain" id="PRO_5046252847" evidence="1">
    <location>
        <begin position="23"/>
        <end position="177"/>
    </location>
</feature>
<accession>A0ABZ2P148</accession>
<evidence type="ECO:0000256" key="1">
    <source>
        <dbReference type="SAM" id="SignalP"/>
    </source>
</evidence>
<evidence type="ECO:0000313" key="2">
    <source>
        <dbReference type="EMBL" id="WXC80076.1"/>
    </source>
</evidence>